<organism evidence="3">
    <name type="scientific">bioreactor metagenome</name>
    <dbReference type="NCBI Taxonomy" id="1076179"/>
    <lineage>
        <taxon>unclassified sequences</taxon>
        <taxon>metagenomes</taxon>
        <taxon>ecological metagenomes</taxon>
    </lineage>
</organism>
<keyword evidence="1" id="KW-1133">Transmembrane helix</keyword>
<proteinExistence type="predicted"/>
<protein>
    <recommendedName>
        <fullName evidence="2">DUF4179 domain-containing protein</fullName>
    </recommendedName>
</protein>
<keyword evidence="1" id="KW-0812">Transmembrane</keyword>
<dbReference type="InterPro" id="IPR025436">
    <property type="entry name" value="DUF4179"/>
</dbReference>
<evidence type="ECO:0000313" key="3">
    <source>
        <dbReference type="EMBL" id="MPM02646.1"/>
    </source>
</evidence>
<name>A0A644WFM6_9ZZZZ</name>
<evidence type="ECO:0000256" key="1">
    <source>
        <dbReference type="SAM" id="Phobius"/>
    </source>
</evidence>
<reference evidence="3" key="1">
    <citation type="submission" date="2019-08" db="EMBL/GenBank/DDBJ databases">
        <authorList>
            <person name="Kucharzyk K."/>
            <person name="Murdoch R.W."/>
            <person name="Higgins S."/>
            <person name="Loffler F."/>
        </authorList>
    </citation>
    <scope>NUCLEOTIDE SEQUENCE</scope>
</reference>
<evidence type="ECO:0000259" key="2">
    <source>
        <dbReference type="Pfam" id="PF13786"/>
    </source>
</evidence>
<keyword evidence="1" id="KW-0472">Membrane</keyword>
<dbReference type="Pfam" id="PF13786">
    <property type="entry name" value="DUF4179"/>
    <property type="match status" value="1"/>
</dbReference>
<comment type="caution">
    <text evidence="3">The sequence shown here is derived from an EMBL/GenBank/DDBJ whole genome shotgun (WGS) entry which is preliminary data.</text>
</comment>
<feature type="domain" description="DUF4179" evidence="2">
    <location>
        <begin position="45"/>
        <end position="126"/>
    </location>
</feature>
<sequence length="462" mass="53708">MIDLDKELNNLEEKALKAPPEFENLMRKALNNTKRENKKKINLNNKYIKIALIFIAFIFIFNLSTVSAMIKKLMGYDDYFSYNSYVKKLNNRGELQEVNKSIEFSNGKKITIEAVVYDNKYLSVFMRGSIAYTDRFLPTDEPNEEYDSAKPKSDIRILDGDFASGSSAFSEKDKNGDTLSVWTFKIGENKKDFTLEITEKGEAKEVTVDIDSSKIVKIKNIRPENNEIQIDGVSFIVNNLRVSPLAINLDYSVVSDDEEKIEAIQKNDGNFFNEGIYIRPDIEGRNIERMGVVAYDEKEAINNGIRIVENFVLKDLAIDKFNKAKIVIESANFSEALNIDIKSNIKDTWINDNLFIEELKYDEKKEVVDIAYWSKYKKIWFDKYVPYEILPYDGVISYEDSIHKSNIDDFLGKDYRKFIFMRRQLYIGEKEKLFESKGFFVAHNKALDIKKKDRTINLKINY</sequence>
<gene>
    <name evidence="3" type="ORF">SDC9_48901</name>
</gene>
<dbReference type="EMBL" id="VSSQ01000886">
    <property type="protein sequence ID" value="MPM02646.1"/>
    <property type="molecule type" value="Genomic_DNA"/>
</dbReference>
<feature type="transmembrane region" description="Helical" evidence="1">
    <location>
        <begin position="47"/>
        <end position="70"/>
    </location>
</feature>
<dbReference type="AlphaFoldDB" id="A0A644WFM6"/>
<accession>A0A644WFM6</accession>